<dbReference type="GO" id="GO:0005737">
    <property type="term" value="C:cytoplasm"/>
    <property type="evidence" value="ECO:0007669"/>
    <property type="project" value="TreeGrafter"/>
</dbReference>
<dbReference type="GO" id="GO:0034587">
    <property type="term" value="P:piRNA processing"/>
    <property type="evidence" value="ECO:0007669"/>
    <property type="project" value="TreeGrafter"/>
</dbReference>
<dbReference type="InterPro" id="IPR001179">
    <property type="entry name" value="PPIase_FKBP_dom"/>
</dbReference>
<name>A0A9Q1CEF1_HOLLE</name>
<comment type="similarity">
    <text evidence="1">Belongs to the FKBP6 family.</text>
</comment>
<accession>A0A9Q1CEF1</accession>
<dbReference type="GO" id="GO:0051879">
    <property type="term" value="F:Hsp90 protein binding"/>
    <property type="evidence" value="ECO:0007669"/>
    <property type="project" value="TreeGrafter"/>
</dbReference>
<dbReference type="EMBL" id="JAIZAY010000004">
    <property type="protein sequence ID" value="KAJ8043811.1"/>
    <property type="molecule type" value="Genomic_DNA"/>
</dbReference>
<reference evidence="7" key="1">
    <citation type="submission" date="2021-10" db="EMBL/GenBank/DDBJ databases">
        <title>Tropical sea cucumber genome reveals ecological adaptation and Cuvierian tubules defense mechanism.</title>
        <authorList>
            <person name="Chen T."/>
        </authorList>
    </citation>
    <scope>NUCLEOTIDE SEQUENCE</scope>
    <source>
        <strain evidence="7">Nanhai2018</strain>
        <tissue evidence="7">Muscle</tissue>
    </source>
</reference>
<evidence type="ECO:0000313" key="8">
    <source>
        <dbReference type="Proteomes" id="UP001152320"/>
    </source>
</evidence>
<protein>
    <recommendedName>
        <fullName evidence="4">peptidylprolyl isomerase</fullName>
        <ecNumber evidence="4">5.2.1.8</ecNumber>
    </recommendedName>
</protein>
<evidence type="ECO:0000259" key="6">
    <source>
        <dbReference type="PROSITE" id="PS50059"/>
    </source>
</evidence>
<organism evidence="7 8">
    <name type="scientific">Holothuria leucospilota</name>
    <name type="common">Black long sea cucumber</name>
    <name type="synonym">Mertensiothuria leucospilota</name>
    <dbReference type="NCBI Taxonomy" id="206669"/>
    <lineage>
        <taxon>Eukaryota</taxon>
        <taxon>Metazoa</taxon>
        <taxon>Echinodermata</taxon>
        <taxon>Eleutherozoa</taxon>
        <taxon>Echinozoa</taxon>
        <taxon>Holothuroidea</taxon>
        <taxon>Aspidochirotacea</taxon>
        <taxon>Aspidochirotida</taxon>
        <taxon>Holothuriidae</taxon>
        <taxon>Holothuria</taxon>
    </lineage>
</organism>
<dbReference type="SUPFAM" id="SSF48452">
    <property type="entry name" value="TPR-like"/>
    <property type="match status" value="1"/>
</dbReference>
<dbReference type="OrthoDB" id="8116123at2759"/>
<dbReference type="PROSITE" id="PS50059">
    <property type="entry name" value="FKBP_PPIASE"/>
    <property type="match status" value="1"/>
</dbReference>
<dbReference type="SUPFAM" id="SSF54534">
    <property type="entry name" value="FKBP-like"/>
    <property type="match status" value="1"/>
</dbReference>
<gene>
    <name evidence="7" type="ORF">HOLleu_11079</name>
</gene>
<evidence type="ECO:0000313" key="7">
    <source>
        <dbReference type="EMBL" id="KAJ8043811.1"/>
    </source>
</evidence>
<evidence type="ECO:0000256" key="4">
    <source>
        <dbReference type="PROSITE-ProRule" id="PRU00277"/>
    </source>
</evidence>
<feature type="compositionally biased region" description="Low complexity" evidence="5">
    <location>
        <begin position="390"/>
        <end position="400"/>
    </location>
</feature>
<comment type="caution">
    <text evidence="7">The sequence shown here is derived from an EMBL/GenBank/DDBJ whole genome shotgun (WGS) entry which is preliminary data.</text>
</comment>
<dbReference type="Gene3D" id="1.25.40.10">
    <property type="entry name" value="Tetratricopeptide repeat domain"/>
    <property type="match status" value="1"/>
</dbReference>
<comment type="catalytic activity">
    <reaction evidence="4">
        <text>[protein]-peptidylproline (omega=180) = [protein]-peptidylproline (omega=0)</text>
        <dbReference type="Rhea" id="RHEA:16237"/>
        <dbReference type="Rhea" id="RHEA-COMP:10747"/>
        <dbReference type="Rhea" id="RHEA-COMP:10748"/>
        <dbReference type="ChEBI" id="CHEBI:83833"/>
        <dbReference type="ChEBI" id="CHEBI:83834"/>
        <dbReference type="EC" id="5.2.1.8"/>
    </reaction>
</comment>
<dbReference type="AlphaFoldDB" id="A0A9Q1CEF1"/>
<dbReference type="GO" id="GO:0007283">
    <property type="term" value="P:spermatogenesis"/>
    <property type="evidence" value="ECO:0007669"/>
    <property type="project" value="TreeGrafter"/>
</dbReference>
<dbReference type="EC" id="5.2.1.8" evidence="4"/>
<proteinExistence type="inferred from homology"/>
<dbReference type="Pfam" id="PF00254">
    <property type="entry name" value="FKBP_C"/>
    <property type="match status" value="1"/>
</dbReference>
<dbReference type="GO" id="GO:0003755">
    <property type="term" value="F:peptidyl-prolyl cis-trans isomerase activity"/>
    <property type="evidence" value="ECO:0007669"/>
    <property type="project" value="UniProtKB-KW"/>
</dbReference>
<dbReference type="PANTHER" id="PTHR46674">
    <property type="entry name" value="INACTIVE PEPTIDYL-PROLYL CIS-TRANS ISOMERASE FKBP6"/>
    <property type="match status" value="1"/>
</dbReference>
<keyword evidence="2" id="KW-0677">Repeat</keyword>
<keyword evidence="4 7" id="KW-0413">Isomerase</keyword>
<evidence type="ECO:0000256" key="3">
    <source>
        <dbReference type="ARBA" id="ARBA00022803"/>
    </source>
</evidence>
<dbReference type="Proteomes" id="UP001152320">
    <property type="component" value="Chromosome 4"/>
</dbReference>
<evidence type="ECO:0000256" key="5">
    <source>
        <dbReference type="SAM" id="MobiDB-lite"/>
    </source>
</evidence>
<dbReference type="PANTHER" id="PTHR46674:SF1">
    <property type="entry name" value="INACTIVE PEPTIDYL-PROLYL CIS-TRANS ISOMERASE FKBP6"/>
    <property type="match status" value="1"/>
</dbReference>
<evidence type="ECO:0000256" key="2">
    <source>
        <dbReference type="ARBA" id="ARBA00022737"/>
    </source>
</evidence>
<evidence type="ECO:0000256" key="1">
    <source>
        <dbReference type="ARBA" id="ARBA00009648"/>
    </source>
</evidence>
<dbReference type="Gene3D" id="3.10.50.40">
    <property type="match status" value="1"/>
</dbReference>
<dbReference type="InterPro" id="IPR046357">
    <property type="entry name" value="PPIase_dom_sf"/>
</dbReference>
<dbReference type="InterPro" id="IPR011990">
    <property type="entry name" value="TPR-like_helical_dom_sf"/>
</dbReference>
<sequence length="470" mass="53971">MENIETDEYAALHALYRDCPIPIRKYLRHGTTILAENEKAGFDYEIGEEEMKAENNKDKEDGYFGKEVFDHLSPDALGDEDNGSDSEDLSPFEKLKKKMKDITPDGQGGVWKMVVNEGTGPVIPQENRAEVHYNSYLEYNDEPMDSTRLRNETKKFILGRGDVIEGMELAVSTMKKGELSKFLISPDLAFGRQGCGQRIPPNAEILMEIELVSFASKPSPEDVEEAFKKVRIDKEEGNRLFKQREYHKAEVKYCKAQKFLNSVRLRDEEDEKEMERLMLKLCLNIALTSLKLGKGSHVISQSRRALDISPNNDKALYRLAKGYRLVKEFDKAEYFLGVASKLCPNDHHINVEKQELAKAKREFKLLEVESYSRMFKDMNINDQKPEQKTKPTSQSSSTTPEFEAAVSENLKKFIEQPDCEEMPTFQLNQMSESERLFVEKKAKELGLEARYVEKMGEKCLRIAKIQNPDE</sequence>
<feature type="region of interest" description="Disordered" evidence="5">
    <location>
        <begin position="377"/>
        <end position="402"/>
    </location>
</feature>
<keyword evidence="3" id="KW-0802">TPR repeat</keyword>
<keyword evidence="8" id="KW-1185">Reference proteome</keyword>
<feature type="domain" description="PPIase FKBP-type" evidence="6">
    <location>
        <begin position="126"/>
        <end position="215"/>
    </location>
</feature>
<dbReference type="InterPro" id="IPR042282">
    <property type="entry name" value="FKBP6/shu"/>
</dbReference>
<keyword evidence="4" id="KW-0697">Rotamase</keyword>